<keyword evidence="2" id="KW-1185">Reference proteome</keyword>
<comment type="caution">
    <text evidence="1">The sequence shown here is derived from an EMBL/GenBank/DDBJ whole genome shotgun (WGS) entry which is preliminary data.</text>
</comment>
<evidence type="ECO:0000313" key="2">
    <source>
        <dbReference type="Proteomes" id="UP001168883"/>
    </source>
</evidence>
<sequence>MGGDHFAFDTKNGTIKDLDKAPVLFIQPMMFDHPVKLVAEHIRDLFSIFLTLKEFYILERFDRYQKESDMVEDIEKHYKDSIVSRQHEIHFISERLQERLNITPIPNLFQYITKINGKGNL</sequence>
<evidence type="ECO:0000313" key="1">
    <source>
        <dbReference type="EMBL" id="MDO3676934.1"/>
    </source>
</evidence>
<dbReference type="EMBL" id="JAUMKJ010000008">
    <property type="protein sequence ID" value="MDO3676934.1"/>
    <property type="molecule type" value="Genomic_DNA"/>
</dbReference>
<dbReference type="RefSeq" id="WP_025847092.1">
    <property type="nucleotide sequence ID" value="NZ_JAUMKJ010000008.1"/>
</dbReference>
<reference evidence="1" key="1">
    <citation type="submission" date="2023-07" db="EMBL/GenBank/DDBJ databases">
        <authorList>
            <person name="Aktuganov G."/>
            <person name="Boyko T."/>
            <person name="Delegan Y."/>
            <person name="Galimzianova N."/>
            <person name="Gilvanova E."/>
            <person name="Korobov V."/>
            <person name="Kuzmina L."/>
            <person name="Melentiev A."/>
            <person name="Milman P."/>
            <person name="Ryabova A."/>
            <person name="Stupak E."/>
            <person name="Yasakov T."/>
            <person name="Zharikova N."/>
            <person name="Zhurenko E."/>
        </authorList>
    </citation>
    <scope>NUCLEOTIDE SEQUENCE</scope>
    <source>
        <strain evidence="1">IB-739</strain>
    </source>
</reference>
<gene>
    <name evidence="1" type="ORF">Q3C12_07955</name>
</gene>
<name>A0ABT8V667_9BACL</name>
<dbReference type="Proteomes" id="UP001168883">
    <property type="component" value="Unassembled WGS sequence"/>
</dbReference>
<organism evidence="1 2">
    <name type="scientific">Paenibacillus ehimensis</name>
    <dbReference type="NCBI Taxonomy" id="79264"/>
    <lineage>
        <taxon>Bacteria</taxon>
        <taxon>Bacillati</taxon>
        <taxon>Bacillota</taxon>
        <taxon>Bacilli</taxon>
        <taxon>Bacillales</taxon>
        <taxon>Paenibacillaceae</taxon>
        <taxon>Paenibacillus</taxon>
    </lineage>
</organism>
<protein>
    <submittedName>
        <fullName evidence="1">Uncharacterized protein</fullName>
    </submittedName>
</protein>
<accession>A0ABT8V667</accession>
<proteinExistence type="predicted"/>